<keyword evidence="3" id="KW-1185">Reference proteome</keyword>
<organism evidence="2 3">
    <name type="scientific">Solibacillus palustris</name>
    <dbReference type="NCBI Taxonomy" id="2908203"/>
    <lineage>
        <taxon>Bacteria</taxon>
        <taxon>Bacillati</taxon>
        <taxon>Bacillota</taxon>
        <taxon>Bacilli</taxon>
        <taxon>Bacillales</taxon>
        <taxon>Caryophanaceae</taxon>
        <taxon>Solibacillus</taxon>
    </lineage>
</organism>
<name>A0ABS9UCB1_9BACL</name>
<comment type="caution">
    <text evidence="2">The sequence shown here is derived from an EMBL/GenBank/DDBJ whole genome shotgun (WGS) entry which is preliminary data.</text>
</comment>
<evidence type="ECO:0000259" key="1">
    <source>
        <dbReference type="Pfam" id="PF03551"/>
    </source>
</evidence>
<accession>A0ABS9UCB1</accession>
<gene>
    <name evidence="2" type="ORF">LZ480_08710</name>
</gene>
<dbReference type="InterPro" id="IPR036390">
    <property type="entry name" value="WH_DNA-bd_sf"/>
</dbReference>
<evidence type="ECO:0000313" key="2">
    <source>
        <dbReference type="EMBL" id="MCH7321972.1"/>
    </source>
</evidence>
<evidence type="ECO:0000313" key="3">
    <source>
        <dbReference type="Proteomes" id="UP001316087"/>
    </source>
</evidence>
<sequence length="167" mass="19239">MRPMSGYDIQNMLQENEAERWSGVLVGSIYHALKKLEQNNFIEIDRIEHSGNRQKSIYRITELGKEHLKDLVYNSIISSDVPYPLSFYAGLSFIEQLDVERAIEALRHQLTMLERELVIVESGISIKEKHLSNGLSPLMSIVSNNMVNIIKQQINFVKDLLTNYNCN</sequence>
<feature type="domain" description="Transcription regulator PadR N-terminal" evidence="1">
    <location>
        <begin position="2"/>
        <end position="69"/>
    </location>
</feature>
<dbReference type="InterPro" id="IPR036388">
    <property type="entry name" value="WH-like_DNA-bd_sf"/>
</dbReference>
<dbReference type="InterPro" id="IPR005149">
    <property type="entry name" value="Tscrpt_reg_PadR_N"/>
</dbReference>
<dbReference type="PANTHER" id="PTHR43252:SF6">
    <property type="entry name" value="NEGATIVE TRANSCRIPTION REGULATOR PADR"/>
    <property type="match status" value="1"/>
</dbReference>
<protein>
    <submittedName>
        <fullName evidence="2">PadR family transcriptional regulator</fullName>
    </submittedName>
</protein>
<proteinExistence type="predicted"/>
<dbReference type="PANTHER" id="PTHR43252">
    <property type="entry name" value="TRANSCRIPTIONAL REGULATOR YQJI"/>
    <property type="match status" value="1"/>
</dbReference>
<reference evidence="2 3" key="1">
    <citation type="submission" date="2022-03" db="EMBL/GenBank/DDBJ databases">
        <authorList>
            <person name="Jo J.-H."/>
            <person name="Im W.-T."/>
        </authorList>
    </citation>
    <scope>NUCLEOTIDE SEQUENCE [LARGE SCALE GENOMIC DNA]</scope>
    <source>
        <strain evidence="2 3">MA9</strain>
    </source>
</reference>
<dbReference type="SUPFAM" id="SSF46785">
    <property type="entry name" value="Winged helix' DNA-binding domain"/>
    <property type="match status" value="1"/>
</dbReference>
<dbReference type="Proteomes" id="UP001316087">
    <property type="component" value="Unassembled WGS sequence"/>
</dbReference>
<dbReference type="Pfam" id="PF03551">
    <property type="entry name" value="PadR"/>
    <property type="match status" value="1"/>
</dbReference>
<dbReference type="Gene3D" id="1.10.10.10">
    <property type="entry name" value="Winged helix-like DNA-binding domain superfamily/Winged helix DNA-binding domain"/>
    <property type="match status" value="1"/>
</dbReference>
<dbReference type="EMBL" id="JAKZFC010000002">
    <property type="protein sequence ID" value="MCH7321972.1"/>
    <property type="molecule type" value="Genomic_DNA"/>
</dbReference>